<reference evidence="6" key="2">
    <citation type="journal article" date="2013" name="Nat. Commun.">
        <title>Genome of the Chinese tree shrew.</title>
        <authorList>
            <person name="Fan Y."/>
            <person name="Huang Z.Y."/>
            <person name="Cao C.C."/>
            <person name="Chen C.S."/>
            <person name="Chen Y.X."/>
            <person name="Fan D.D."/>
            <person name="He J."/>
            <person name="Hou H.L."/>
            <person name="Hu L."/>
            <person name="Hu X.T."/>
            <person name="Jiang X.T."/>
            <person name="Lai R."/>
            <person name="Lang Y.S."/>
            <person name="Liang B."/>
            <person name="Liao S.G."/>
            <person name="Mu D."/>
            <person name="Ma Y.Y."/>
            <person name="Niu Y.Y."/>
            <person name="Sun X.Q."/>
            <person name="Xia J.Q."/>
            <person name="Xiao J."/>
            <person name="Xiong Z.Q."/>
            <person name="Xu L."/>
            <person name="Yang L."/>
            <person name="Zhang Y."/>
            <person name="Zhao W."/>
            <person name="Zhao X.D."/>
            <person name="Zheng Y.T."/>
            <person name="Zhou J.M."/>
            <person name="Zhu Y.B."/>
            <person name="Zhang G.J."/>
            <person name="Wang J."/>
            <person name="Yao Y.G."/>
        </authorList>
    </citation>
    <scope>NUCLEOTIDE SEQUENCE [LARGE SCALE GENOMIC DNA]</scope>
</reference>
<dbReference type="GO" id="GO:0016787">
    <property type="term" value="F:hydrolase activity"/>
    <property type="evidence" value="ECO:0007669"/>
    <property type="project" value="UniProtKB-KW"/>
</dbReference>
<dbReference type="InterPro" id="IPR013094">
    <property type="entry name" value="AB_hydrolase_3"/>
</dbReference>
<evidence type="ECO:0000313" key="5">
    <source>
        <dbReference type="EMBL" id="ELW60916.1"/>
    </source>
</evidence>
<dbReference type="EMBL" id="KB320882">
    <property type="protein sequence ID" value="ELW60916.1"/>
    <property type="molecule type" value="Genomic_DNA"/>
</dbReference>
<evidence type="ECO:0000256" key="3">
    <source>
        <dbReference type="PROSITE-ProRule" id="PRU10038"/>
    </source>
</evidence>
<gene>
    <name evidence="5" type="ORF">TREES_T100010080</name>
</gene>
<dbReference type="InterPro" id="IPR029058">
    <property type="entry name" value="AB_hydrolase_fold"/>
</dbReference>
<accession>L9KDW8</accession>
<evidence type="ECO:0000313" key="6">
    <source>
        <dbReference type="Proteomes" id="UP000011518"/>
    </source>
</evidence>
<dbReference type="FunCoup" id="L9KDW8">
    <property type="interactions" value="492"/>
</dbReference>
<dbReference type="PANTHER" id="PTHR48081">
    <property type="entry name" value="AB HYDROLASE SUPERFAMILY PROTEIN C4A8.06C"/>
    <property type="match status" value="1"/>
</dbReference>
<dbReference type="eggNOG" id="KOG1515">
    <property type="taxonomic scope" value="Eukaryota"/>
</dbReference>
<feature type="domain" description="Alpha/beta hydrolase fold-3" evidence="4">
    <location>
        <begin position="416"/>
        <end position="477"/>
    </location>
</feature>
<dbReference type="InterPro" id="IPR050300">
    <property type="entry name" value="GDXG_lipolytic_enzyme"/>
</dbReference>
<keyword evidence="6" id="KW-1185">Reference proteome</keyword>
<dbReference type="Gene3D" id="3.40.50.1820">
    <property type="entry name" value="alpha/beta hydrolase"/>
    <property type="match status" value="1"/>
</dbReference>
<dbReference type="STRING" id="246437.L9KDW8"/>
<name>L9KDW8_TUPCH</name>
<dbReference type="InParanoid" id="L9KDW8"/>
<comment type="similarity">
    <text evidence="1">Belongs to the 'GDXG' lipolytic enzyme family.</text>
</comment>
<dbReference type="PANTHER" id="PTHR48081:SF29">
    <property type="entry name" value="NEUTRAL CHOLESTEROL ESTER HYDROLASE 1"/>
    <property type="match status" value="1"/>
</dbReference>
<dbReference type="AlphaFoldDB" id="L9KDW8"/>
<dbReference type="PROSITE" id="PS01174">
    <property type="entry name" value="LIPASE_GDXG_SER"/>
    <property type="match status" value="1"/>
</dbReference>
<dbReference type="InterPro" id="IPR033140">
    <property type="entry name" value="Lipase_GDXG_put_SER_AS"/>
</dbReference>
<organism evidence="5 6">
    <name type="scientific">Tupaia chinensis</name>
    <name type="common">Chinese tree shrew</name>
    <name type="synonym">Tupaia belangeri chinensis</name>
    <dbReference type="NCBI Taxonomy" id="246437"/>
    <lineage>
        <taxon>Eukaryota</taxon>
        <taxon>Metazoa</taxon>
        <taxon>Chordata</taxon>
        <taxon>Craniata</taxon>
        <taxon>Vertebrata</taxon>
        <taxon>Euteleostomi</taxon>
        <taxon>Mammalia</taxon>
        <taxon>Eutheria</taxon>
        <taxon>Euarchontoglires</taxon>
        <taxon>Scandentia</taxon>
        <taxon>Tupaiidae</taxon>
        <taxon>Tupaia</taxon>
    </lineage>
</organism>
<sequence length="504" mass="55855">MRSSCVLLTALVALAAYYVYIPLPGSVSDPWKLMLLDATFRGAQQVTSDALLLANTPDIFDHQLKAVSSVNFPVPSPPLPAGSLLPTPHPCPQANLFVLVCVTRITSPTDRTVLVDGARSAVAFALDFFFLSVENLSEKMLRSNLIHSLGLSHHLLALNFIIVSFGKKSAWSSAHVKVTDTDFGGVEVRVFEGSAKPGERLKRGVVYIHGGGWALASAKIRYYDELCTAMAERLNAVIVSIEYRLVPKVYFPEQIHDVARATKYFLQPEVLRKYTVDPSRIGISGDSAGGNLAAALGQQFSQDATLKNKLKLQALIYPVLQALDFNTPSYQQNVNTPILPRYVMVKYWVDYFKGNYDFVQAMIVNNHTSLDVAEAAALRARLNWTSLLPASITKNYEPVVQATGDARIIRELPQLLDARAAPLIADPEVLQHLPKTYILTCEHDVLRDDGIMYAKRLESVGVDVTLDHFDDGFHGCMIFTSWPTNFSVGIRTRNSYIKWLDQNL</sequence>
<dbReference type="SUPFAM" id="SSF53474">
    <property type="entry name" value="alpha/beta-Hydrolases"/>
    <property type="match status" value="1"/>
</dbReference>
<dbReference type="Proteomes" id="UP000011518">
    <property type="component" value="Unassembled WGS sequence"/>
</dbReference>
<evidence type="ECO:0000256" key="2">
    <source>
        <dbReference type="ARBA" id="ARBA00022801"/>
    </source>
</evidence>
<reference evidence="6" key="1">
    <citation type="submission" date="2012-07" db="EMBL/GenBank/DDBJ databases">
        <title>Genome of the Chinese tree shrew, a rising model animal genetically related to primates.</title>
        <authorList>
            <person name="Zhang G."/>
            <person name="Fan Y."/>
            <person name="Yao Y."/>
            <person name="Huang Z."/>
        </authorList>
    </citation>
    <scope>NUCLEOTIDE SEQUENCE [LARGE SCALE GENOMIC DNA]</scope>
</reference>
<evidence type="ECO:0000256" key="1">
    <source>
        <dbReference type="ARBA" id="ARBA00010515"/>
    </source>
</evidence>
<protein>
    <submittedName>
        <fullName evidence="5">Neutral cholesterol ester hydrolase 1</fullName>
    </submittedName>
</protein>
<feature type="domain" description="Alpha/beta hydrolase fold-3" evidence="4">
    <location>
        <begin position="205"/>
        <end position="358"/>
    </location>
</feature>
<feature type="active site" evidence="3">
    <location>
        <position position="287"/>
    </location>
</feature>
<dbReference type="Pfam" id="PF07859">
    <property type="entry name" value="Abhydrolase_3"/>
    <property type="match status" value="2"/>
</dbReference>
<proteinExistence type="inferred from homology"/>
<evidence type="ECO:0000259" key="4">
    <source>
        <dbReference type="Pfam" id="PF07859"/>
    </source>
</evidence>
<keyword evidence="2 5" id="KW-0378">Hydrolase</keyword>